<proteinExistence type="predicted"/>
<protein>
    <recommendedName>
        <fullName evidence="4">C2H2-type domain-containing protein</fullName>
    </recommendedName>
</protein>
<comment type="caution">
    <text evidence="2">The sequence shown here is derived from an EMBL/GenBank/DDBJ whole genome shotgun (WGS) entry which is preliminary data.</text>
</comment>
<reference evidence="2" key="1">
    <citation type="submission" date="2023-06" db="EMBL/GenBank/DDBJ databases">
        <authorList>
            <consortium name="Lawrence Berkeley National Laboratory"/>
            <person name="Ahrendt S."/>
            <person name="Sahu N."/>
            <person name="Indic B."/>
            <person name="Wong-Bajracharya J."/>
            <person name="Merenyi Z."/>
            <person name="Ke H.-M."/>
            <person name="Monk M."/>
            <person name="Kocsube S."/>
            <person name="Drula E."/>
            <person name="Lipzen A."/>
            <person name="Balint B."/>
            <person name="Henrissat B."/>
            <person name="Andreopoulos B."/>
            <person name="Martin F.M."/>
            <person name="Harder C.B."/>
            <person name="Rigling D."/>
            <person name="Ford K.L."/>
            <person name="Foster G.D."/>
            <person name="Pangilinan J."/>
            <person name="Papanicolaou A."/>
            <person name="Barry K."/>
            <person name="LaButti K."/>
            <person name="Viragh M."/>
            <person name="Koriabine M."/>
            <person name="Yan M."/>
            <person name="Riley R."/>
            <person name="Champramary S."/>
            <person name="Plett K.L."/>
            <person name="Tsai I.J."/>
            <person name="Slot J."/>
            <person name="Sipos G."/>
            <person name="Plett J."/>
            <person name="Nagy L.G."/>
            <person name="Grigoriev I.V."/>
        </authorList>
    </citation>
    <scope>NUCLEOTIDE SEQUENCE</scope>
    <source>
        <strain evidence="2">HWK02</strain>
    </source>
</reference>
<dbReference type="AlphaFoldDB" id="A0AA39QG83"/>
<dbReference type="Proteomes" id="UP001175228">
    <property type="component" value="Unassembled WGS sequence"/>
</dbReference>
<keyword evidence="3" id="KW-1185">Reference proteome</keyword>
<accession>A0AA39QG83</accession>
<gene>
    <name evidence="2" type="ORF">EDD18DRAFT_1146834</name>
</gene>
<feature type="region of interest" description="Disordered" evidence="1">
    <location>
        <begin position="113"/>
        <end position="148"/>
    </location>
</feature>
<name>A0AA39QG83_9AGAR</name>
<evidence type="ECO:0000313" key="3">
    <source>
        <dbReference type="Proteomes" id="UP001175228"/>
    </source>
</evidence>
<evidence type="ECO:0000256" key="1">
    <source>
        <dbReference type="SAM" id="MobiDB-lite"/>
    </source>
</evidence>
<organism evidence="2 3">
    <name type="scientific">Armillaria luteobubalina</name>
    <dbReference type="NCBI Taxonomy" id="153913"/>
    <lineage>
        <taxon>Eukaryota</taxon>
        <taxon>Fungi</taxon>
        <taxon>Dikarya</taxon>
        <taxon>Basidiomycota</taxon>
        <taxon>Agaricomycotina</taxon>
        <taxon>Agaricomycetes</taxon>
        <taxon>Agaricomycetidae</taxon>
        <taxon>Agaricales</taxon>
        <taxon>Marasmiineae</taxon>
        <taxon>Physalacriaceae</taxon>
        <taxon>Armillaria</taxon>
    </lineage>
</organism>
<dbReference type="EMBL" id="JAUEPU010000007">
    <property type="protein sequence ID" value="KAK0500993.1"/>
    <property type="molecule type" value="Genomic_DNA"/>
</dbReference>
<sequence>MLLPRLSWKTLPTDLLHLCTQFTSTITRKSQRGQGPECHTSVSCSQDLTEHIKANTKTAENYRVCPDCPILLQTCNLDGHRLRHHSGNEKFTCTEDPGCLWGGSTKDELAHHRRKYHGKAAPNGDAVSQTPYGNEPTDNPPPSLASSSLDLHPPVDGMKRPTAEPIVSPKALFDGQAQGVTRDEDVGYVWTSSRTGFKHGDPCYSPEAIQLFPADNAGPLHEGLDDISSLGGGALDGADTSEVPVIHADPLALMEEAMAAMNTINMLVSAEAPVRSYYDTAHPTHPKPSSWDDPNL</sequence>
<evidence type="ECO:0000313" key="2">
    <source>
        <dbReference type="EMBL" id="KAK0500993.1"/>
    </source>
</evidence>
<evidence type="ECO:0008006" key="4">
    <source>
        <dbReference type="Google" id="ProtNLM"/>
    </source>
</evidence>